<comment type="caution">
    <text evidence="1">The sequence shown here is derived from an EMBL/GenBank/DDBJ whole genome shotgun (WGS) entry which is preliminary data.</text>
</comment>
<dbReference type="Proteomes" id="UP001497382">
    <property type="component" value="Unassembled WGS sequence"/>
</dbReference>
<accession>A0AAV2BER3</accession>
<proteinExistence type="predicted"/>
<keyword evidence="2" id="KW-1185">Reference proteome</keyword>
<sequence length="53" mass="5900">MTDGSINNHLSKAITLFLEEAKVCEDYFSIRFHPGSTNEQSTITSVLPMNVVL</sequence>
<evidence type="ECO:0000313" key="2">
    <source>
        <dbReference type="Proteomes" id="UP001497382"/>
    </source>
</evidence>
<reference evidence="1 2" key="1">
    <citation type="submission" date="2024-04" db="EMBL/GenBank/DDBJ databases">
        <authorList>
            <person name="Rising A."/>
            <person name="Reimegard J."/>
            <person name="Sonavane S."/>
            <person name="Akerstrom W."/>
            <person name="Nylinder S."/>
            <person name="Hedman E."/>
            <person name="Kallberg Y."/>
        </authorList>
    </citation>
    <scope>NUCLEOTIDE SEQUENCE [LARGE SCALE GENOMIC DNA]</scope>
</reference>
<gene>
    <name evidence="1" type="ORF">LARSCL_LOCUS18396</name>
</gene>
<evidence type="ECO:0000313" key="1">
    <source>
        <dbReference type="EMBL" id="CAL1293793.1"/>
    </source>
</evidence>
<dbReference type="EMBL" id="CAXIEN010000334">
    <property type="protein sequence ID" value="CAL1293793.1"/>
    <property type="molecule type" value="Genomic_DNA"/>
</dbReference>
<protein>
    <submittedName>
        <fullName evidence="1">Uncharacterized protein</fullName>
    </submittedName>
</protein>
<organism evidence="1 2">
    <name type="scientific">Larinioides sclopetarius</name>
    <dbReference type="NCBI Taxonomy" id="280406"/>
    <lineage>
        <taxon>Eukaryota</taxon>
        <taxon>Metazoa</taxon>
        <taxon>Ecdysozoa</taxon>
        <taxon>Arthropoda</taxon>
        <taxon>Chelicerata</taxon>
        <taxon>Arachnida</taxon>
        <taxon>Araneae</taxon>
        <taxon>Araneomorphae</taxon>
        <taxon>Entelegynae</taxon>
        <taxon>Araneoidea</taxon>
        <taxon>Araneidae</taxon>
        <taxon>Larinioides</taxon>
    </lineage>
</organism>
<name>A0AAV2BER3_9ARAC</name>
<dbReference type="AlphaFoldDB" id="A0AAV2BER3"/>